<dbReference type="Gene3D" id="2.130.10.10">
    <property type="entry name" value="YVTN repeat-like/Quinoprotein amine dehydrogenase"/>
    <property type="match status" value="1"/>
</dbReference>
<dbReference type="PROSITE" id="PS51257">
    <property type="entry name" value="PROKAR_LIPOPROTEIN"/>
    <property type="match status" value="1"/>
</dbReference>
<proteinExistence type="predicted"/>
<dbReference type="InterPro" id="IPR002372">
    <property type="entry name" value="PQQ_rpt_dom"/>
</dbReference>
<dbReference type="PANTHER" id="PTHR47197:SF3">
    <property type="entry name" value="DIHYDRO-HEME D1 DEHYDROGENASE"/>
    <property type="match status" value="1"/>
</dbReference>
<gene>
    <name evidence="2" type="ORF">BN1050_01400</name>
</gene>
<name>A0A078M9S7_9BACL</name>
<dbReference type="Gene3D" id="2.40.10.480">
    <property type="match status" value="1"/>
</dbReference>
<dbReference type="EMBL" id="LN483075">
    <property type="protein sequence ID" value="CEA02999.1"/>
    <property type="molecule type" value="Genomic_DNA"/>
</dbReference>
<evidence type="ECO:0000313" key="2">
    <source>
        <dbReference type="EMBL" id="CEA02999.1"/>
    </source>
</evidence>
<dbReference type="InterPro" id="IPR015943">
    <property type="entry name" value="WD40/YVTN_repeat-like_dom_sf"/>
</dbReference>
<dbReference type="AlphaFoldDB" id="A0A078M9S7"/>
<sequence length="314" mass="34868">MRKQWLLLVVVSIMLVGCSAKRHEPITAKNFVATVNILEPSLSFFTPQGEPLATWHLDKAYTGATLVEDTVILYGFGLDKAVAYSLATGEKKYELKTGTGVTNIYYNTKQAKIYIANGDTNRVHMYSLTGEPLKQLQVGNYPMSMLIHDDELFVINYKDTILQVLDANTLIEKRSFAIDKSANGLIVPDNTNELWLGGHGEGVRPNADVKRYNLQTGELLGKLEMPLMPIEFAQHNEEIYVVSHGRNTVYAVKPDGTALWKQDVGANPFAIATVGDTIFVAGYDDHKLYAIQDGTITKALDVQKGPFKLLVRED</sequence>
<feature type="domain" description="Pyrrolo-quinoline quinone repeat" evidence="1">
    <location>
        <begin position="206"/>
        <end position="293"/>
    </location>
</feature>
<dbReference type="PANTHER" id="PTHR47197">
    <property type="entry name" value="PROTEIN NIRF"/>
    <property type="match status" value="1"/>
</dbReference>
<protein>
    <recommendedName>
        <fullName evidence="1">Pyrrolo-quinoline quinone repeat domain-containing protein</fullName>
    </recommendedName>
</protein>
<organism evidence="2">
    <name type="scientific">Metalysinibacillus saudimassiliensis</name>
    <dbReference type="NCBI Taxonomy" id="1461583"/>
    <lineage>
        <taxon>Bacteria</taxon>
        <taxon>Bacillati</taxon>
        <taxon>Bacillota</taxon>
        <taxon>Bacilli</taxon>
        <taxon>Bacillales</taxon>
        <taxon>Caryophanaceae</taxon>
        <taxon>Metalysinibacillus</taxon>
    </lineage>
</organism>
<dbReference type="PATRIC" id="fig|1461583.4.peg.1357"/>
<dbReference type="Pfam" id="PF13360">
    <property type="entry name" value="PQQ_2"/>
    <property type="match status" value="1"/>
</dbReference>
<accession>A0A078M9S7</accession>
<dbReference type="SUPFAM" id="SSF63825">
    <property type="entry name" value="YWTD domain"/>
    <property type="match status" value="1"/>
</dbReference>
<reference evidence="2" key="1">
    <citation type="submission" date="2014-07" db="EMBL/GenBank/DDBJ databases">
        <authorList>
            <person name="Urmite Genomes Urmite Genomes"/>
        </authorList>
    </citation>
    <scope>NUCLEOTIDE SEQUENCE</scope>
    <source>
        <strain evidence="2">13S34_air</strain>
    </source>
</reference>
<dbReference type="InterPro" id="IPR051200">
    <property type="entry name" value="Host-pathogen_enzymatic-act"/>
</dbReference>
<dbReference type="HOGENOM" id="CLU_071234_0_0_9"/>
<evidence type="ECO:0000259" key="1">
    <source>
        <dbReference type="Pfam" id="PF13360"/>
    </source>
</evidence>